<dbReference type="InterPro" id="IPR002575">
    <property type="entry name" value="Aminoglycoside_PTrfase"/>
</dbReference>
<dbReference type="RefSeq" id="WP_377422454.1">
    <property type="nucleotide sequence ID" value="NZ_JBHSPR010000010.1"/>
</dbReference>
<dbReference type="Gene3D" id="3.90.1200.10">
    <property type="match status" value="1"/>
</dbReference>
<evidence type="ECO:0000313" key="3">
    <source>
        <dbReference type="Proteomes" id="UP001596203"/>
    </source>
</evidence>
<reference evidence="3" key="1">
    <citation type="journal article" date="2019" name="Int. J. Syst. Evol. Microbiol.">
        <title>The Global Catalogue of Microorganisms (GCM) 10K type strain sequencing project: providing services to taxonomists for standard genome sequencing and annotation.</title>
        <authorList>
            <consortium name="The Broad Institute Genomics Platform"/>
            <consortium name="The Broad Institute Genome Sequencing Center for Infectious Disease"/>
            <person name="Wu L."/>
            <person name="Ma J."/>
        </authorList>
    </citation>
    <scope>NUCLEOTIDE SEQUENCE [LARGE SCALE GENOMIC DNA]</scope>
    <source>
        <strain evidence="3">ZS-35-S2</strain>
    </source>
</reference>
<dbReference type="SUPFAM" id="SSF56112">
    <property type="entry name" value="Protein kinase-like (PK-like)"/>
    <property type="match status" value="1"/>
</dbReference>
<accession>A0ABW1KA56</accession>
<proteinExistence type="predicted"/>
<dbReference type="Pfam" id="PF01636">
    <property type="entry name" value="APH"/>
    <property type="match status" value="1"/>
</dbReference>
<comment type="caution">
    <text evidence="2">The sequence shown here is derived from an EMBL/GenBank/DDBJ whole genome shotgun (WGS) entry which is preliminary data.</text>
</comment>
<gene>
    <name evidence="2" type="ORF">ACFP2T_16790</name>
</gene>
<dbReference type="InterPro" id="IPR011009">
    <property type="entry name" value="Kinase-like_dom_sf"/>
</dbReference>
<evidence type="ECO:0000313" key="2">
    <source>
        <dbReference type="EMBL" id="MFC6017859.1"/>
    </source>
</evidence>
<sequence>MAGEAVRPPVDLVGPEWTAEPLGHNPLNGATGGIWRVDRGRRNAILKITTPPGRDGVPAHWVTSSDPGHWNYWRREALAYRDGLADTAYAAAGIRAPALLEWIDRPDGSVALWLEHVDGVPGTAATPASLGEFAERLGAGHATWLGRRRDEPWLSRDWMRDYTTTRPVTEPIPWDHPTAAAAWPPELRAGLQELWLRRYDVLRATDDLPRTLCHHDVWPMNLVVDDSGPVLLDWSFVGPGPLGEDAANLILDTFFDGLVDLDLIDEVVELVTAGYLRGLGGAVDAATVRRAIGLTGAAKYFWLAPLMLSRVTATPTKISQTYDVRDAVAMFTGRRRPLELVATWFQQTR</sequence>
<organism evidence="2 3">
    <name type="scientific">Plantactinospora solaniradicis</name>
    <dbReference type="NCBI Taxonomy" id="1723736"/>
    <lineage>
        <taxon>Bacteria</taxon>
        <taxon>Bacillati</taxon>
        <taxon>Actinomycetota</taxon>
        <taxon>Actinomycetes</taxon>
        <taxon>Micromonosporales</taxon>
        <taxon>Micromonosporaceae</taxon>
        <taxon>Plantactinospora</taxon>
    </lineage>
</organism>
<protein>
    <submittedName>
        <fullName evidence="2">Phosphotransferase</fullName>
    </submittedName>
</protein>
<evidence type="ECO:0000259" key="1">
    <source>
        <dbReference type="Pfam" id="PF01636"/>
    </source>
</evidence>
<dbReference type="Proteomes" id="UP001596203">
    <property type="component" value="Unassembled WGS sequence"/>
</dbReference>
<keyword evidence="3" id="KW-1185">Reference proteome</keyword>
<name>A0ABW1KA56_9ACTN</name>
<dbReference type="EMBL" id="JBHSPR010000010">
    <property type="protein sequence ID" value="MFC6017859.1"/>
    <property type="molecule type" value="Genomic_DNA"/>
</dbReference>
<feature type="domain" description="Aminoglycoside phosphotransferase" evidence="1">
    <location>
        <begin position="88"/>
        <end position="256"/>
    </location>
</feature>